<dbReference type="GeneID" id="5887330"/>
<dbReference type="GO" id="GO:0005634">
    <property type="term" value="C:nucleus"/>
    <property type="evidence" value="ECO:0000318"/>
    <property type="project" value="GO_Central"/>
</dbReference>
<feature type="coiled-coil region" evidence="1">
    <location>
        <begin position="7"/>
        <end position="34"/>
    </location>
</feature>
<evidence type="ECO:0000259" key="2">
    <source>
        <dbReference type="Pfam" id="PF03399"/>
    </source>
</evidence>
<dbReference type="InParanoid" id="A9UPU2"/>
<dbReference type="Proteomes" id="UP000001357">
    <property type="component" value="Unassembled WGS sequence"/>
</dbReference>
<evidence type="ECO:0000256" key="1">
    <source>
        <dbReference type="SAM" id="Coils"/>
    </source>
</evidence>
<gene>
    <name evidence="3" type="ORF">MONBRDRAFT_22190</name>
</gene>
<accession>A9UPU2</accession>
<dbReference type="GO" id="GO:0070390">
    <property type="term" value="C:transcription export complex 2"/>
    <property type="evidence" value="ECO:0000318"/>
    <property type="project" value="GO_Central"/>
</dbReference>
<dbReference type="GO" id="GO:0006406">
    <property type="term" value="P:mRNA export from nucleus"/>
    <property type="evidence" value="ECO:0000318"/>
    <property type="project" value="GO_Central"/>
</dbReference>
<dbReference type="eggNOG" id="KOG1860">
    <property type="taxonomic scope" value="Eukaryota"/>
</dbReference>
<dbReference type="PANTHER" id="PTHR12436">
    <property type="entry name" value="80 KDA MCM3-ASSOCIATED PROTEIN"/>
    <property type="match status" value="1"/>
</dbReference>
<protein>
    <recommendedName>
        <fullName evidence="2">SAC3/GANP/THP3 conserved domain-containing protein</fullName>
    </recommendedName>
</protein>
<organism evidence="3 4">
    <name type="scientific">Monosiga brevicollis</name>
    <name type="common">Choanoflagellate</name>
    <dbReference type="NCBI Taxonomy" id="81824"/>
    <lineage>
        <taxon>Eukaryota</taxon>
        <taxon>Choanoflagellata</taxon>
        <taxon>Craspedida</taxon>
        <taxon>Salpingoecidae</taxon>
        <taxon>Monosiga</taxon>
    </lineage>
</organism>
<dbReference type="Gene3D" id="1.25.40.990">
    <property type="match status" value="1"/>
</dbReference>
<feature type="domain" description="SAC3/GANP/THP3 conserved" evidence="2">
    <location>
        <begin position="101"/>
        <end position="313"/>
    </location>
</feature>
<dbReference type="FunCoup" id="A9UPU2">
    <property type="interactions" value="109"/>
</dbReference>
<keyword evidence="1" id="KW-0175">Coiled coil</keyword>
<keyword evidence="4" id="KW-1185">Reference proteome</keyword>
<dbReference type="EMBL" id="CH991543">
    <property type="protein sequence ID" value="EDQ92480.1"/>
    <property type="molecule type" value="Genomic_DNA"/>
</dbReference>
<evidence type="ECO:0000313" key="3">
    <source>
        <dbReference type="EMBL" id="EDQ92480.1"/>
    </source>
</evidence>
<dbReference type="KEGG" id="mbr:MONBRDRAFT_22190"/>
<proteinExistence type="predicted"/>
<evidence type="ECO:0000313" key="4">
    <source>
        <dbReference type="Proteomes" id="UP000001357"/>
    </source>
</evidence>
<dbReference type="AlphaFoldDB" id="A9UPU2"/>
<sequence>MAAGNKKNDLEAQLKSLQRELQADRRQQAAAKRADSHAPVCGRCTTMCPAEEMLRRQLQHRLHPLEVCPSHKGREPRADPARTVKEYSRPAAAHDRLNDRRAFTAAYPFLVDRFRAVRQDLMIQRLLLSDAIPILEINIRVLLAASVLYCYTLLLPLYTRRREKLGLPDVTPLSPRKVVAAPHANSPALMAEAFHQAAWILLAHDQPVAINKALLLHASVRQQPFFQSARQLLRAWSLHNYVAASRVLKTLHPLLQGAAMSGVEQLRLHTIGILAHAYGSPNVKLPVATIAEWLCHSPGETLTAMLEAHGFTSEMHGSVFTIRKQNYKDEVTQVPAPDHATLERLATTCAHMDGVRTVTGVVGKRLNLIEVDPKPLAPWEKNRDKASPSDNETILQDSWGYLCRITPVQQCWTAAQQLVQAFCCGSDAIKETRRRLLLQFAQTSFKSAPSMTTDEIRTLAILVTALYLWARNPAGDRIGALHKPIFDLLFLLRGRTGAVPRSQQLPLPEWHSFLATGPGLAAWQKLQQ</sequence>
<dbReference type="GO" id="GO:0005737">
    <property type="term" value="C:cytoplasm"/>
    <property type="evidence" value="ECO:0000318"/>
    <property type="project" value="GO_Central"/>
</dbReference>
<reference evidence="3 4" key="1">
    <citation type="journal article" date="2008" name="Nature">
        <title>The genome of the choanoflagellate Monosiga brevicollis and the origin of metazoans.</title>
        <authorList>
            <consortium name="JGI Sequencing"/>
            <person name="King N."/>
            <person name="Westbrook M.J."/>
            <person name="Young S.L."/>
            <person name="Kuo A."/>
            <person name="Abedin M."/>
            <person name="Chapman J."/>
            <person name="Fairclough S."/>
            <person name="Hellsten U."/>
            <person name="Isogai Y."/>
            <person name="Letunic I."/>
            <person name="Marr M."/>
            <person name="Pincus D."/>
            <person name="Putnam N."/>
            <person name="Rokas A."/>
            <person name="Wright K.J."/>
            <person name="Zuzow R."/>
            <person name="Dirks W."/>
            <person name="Good M."/>
            <person name="Goodstein D."/>
            <person name="Lemons D."/>
            <person name="Li W."/>
            <person name="Lyons J.B."/>
            <person name="Morris A."/>
            <person name="Nichols S."/>
            <person name="Richter D.J."/>
            <person name="Salamov A."/>
            <person name="Bork P."/>
            <person name="Lim W.A."/>
            <person name="Manning G."/>
            <person name="Miller W.T."/>
            <person name="McGinnis W."/>
            <person name="Shapiro H."/>
            <person name="Tjian R."/>
            <person name="Grigoriev I.V."/>
            <person name="Rokhsar D."/>
        </authorList>
    </citation>
    <scope>NUCLEOTIDE SEQUENCE [LARGE SCALE GENOMIC DNA]</scope>
    <source>
        <strain evidence="4">MX1 / ATCC 50154</strain>
    </source>
</reference>
<dbReference type="InterPro" id="IPR045107">
    <property type="entry name" value="SAC3/GANP/THP3"/>
</dbReference>
<dbReference type="Pfam" id="PF03399">
    <property type="entry name" value="SAC3_GANP"/>
    <property type="match status" value="2"/>
</dbReference>
<name>A9UPU2_MONBE</name>
<feature type="domain" description="SAC3/GANP/THP3 conserved" evidence="2">
    <location>
        <begin position="47"/>
        <end position="96"/>
    </location>
</feature>
<dbReference type="STRING" id="81824.A9UPU2"/>
<dbReference type="InterPro" id="IPR005062">
    <property type="entry name" value="SAC3/GANP/THP3_conserved"/>
</dbReference>
<dbReference type="RefSeq" id="XP_001742242.1">
    <property type="nucleotide sequence ID" value="XM_001742190.1"/>
</dbReference>
<dbReference type="PANTHER" id="PTHR12436:SF3">
    <property type="entry name" value="GERMINAL-CENTER ASSOCIATED NUCLEAR PROTEIN"/>
    <property type="match status" value="1"/>
</dbReference>